<accession>A0A026X2B7</accession>
<evidence type="ECO:0000313" key="2">
    <source>
        <dbReference type="Proteomes" id="UP000053097"/>
    </source>
</evidence>
<dbReference type="Proteomes" id="UP000053097">
    <property type="component" value="Unassembled WGS sequence"/>
</dbReference>
<gene>
    <name evidence="1" type="ORF">X777_02834</name>
</gene>
<dbReference type="EMBL" id="KK107026">
    <property type="protein sequence ID" value="EZA62208.1"/>
    <property type="molecule type" value="Genomic_DNA"/>
</dbReference>
<proteinExistence type="predicted"/>
<feature type="non-terminal residue" evidence="1">
    <location>
        <position position="1"/>
    </location>
</feature>
<organism evidence="1 2">
    <name type="scientific">Ooceraea biroi</name>
    <name type="common">Clonal raider ant</name>
    <name type="synonym">Cerapachys biroi</name>
    <dbReference type="NCBI Taxonomy" id="2015173"/>
    <lineage>
        <taxon>Eukaryota</taxon>
        <taxon>Metazoa</taxon>
        <taxon>Ecdysozoa</taxon>
        <taxon>Arthropoda</taxon>
        <taxon>Hexapoda</taxon>
        <taxon>Insecta</taxon>
        <taxon>Pterygota</taxon>
        <taxon>Neoptera</taxon>
        <taxon>Endopterygota</taxon>
        <taxon>Hymenoptera</taxon>
        <taxon>Apocrita</taxon>
        <taxon>Aculeata</taxon>
        <taxon>Formicoidea</taxon>
        <taxon>Formicidae</taxon>
        <taxon>Dorylinae</taxon>
        <taxon>Ooceraea</taxon>
    </lineage>
</organism>
<protein>
    <submittedName>
        <fullName evidence="1">Uncharacterized protein</fullName>
    </submittedName>
</protein>
<name>A0A026X2B7_OOCBI</name>
<reference evidence="1 2" key="1">
    <citation type="journal article" date="2014" name="Curr. Biol.">
        <title>The genome of the clonal raider ant Cerapachys biroi.</title>
        <authorList>
            <person name="Oxley P.R."/>
            <person name="Ji L."/>
            <person name="Fetter-Pruneda I."/>
            <person name="McKenzie S.K."/>
            <person name="Li C."/>
            <person name="Hu H."/>
            <person name="Zhang G."/>
            <person name="Kronauer D.J."/>
        </authorList>
    </citation>
    <scope>NUCLEOTIDE SEQUENCE [LARGE SCALE GENOMIC DNA]</scope>
</reference>
<dbReference type="AlphaFoldDB" id="A0A026X2B7"/>
<keyword evidence="2" id="KW-1185">Reference proteome</keyword>
<evidence type="ECO:0000313" key="1">
    <source>
        <dbReference type="EMBL" id="EZA62208.1"/>
    </source>
</evidence>
<sequence>SGMLMLCIGIWMRLQLRDYMNMGVQDSGTALLALASLGAVLALAATLACCCTARGHPALLYLVNIKFTLSIL</sequence>